<protein>
    <recommendedName>
        <fullName evidence="4">Alpha-2-macroglobulin</fullName>
    </recommendedName>
</protein>
<dbReference type="Pfam" id="PF00207">
    <property type="entry name" value="A2M"/>
    <property type="match status" value="1"/>
</dbReference>
<evidence type="ECO:0000259" key="1">
    <source>
        <dbReference type="SMART" id="SM01359"/>
    </source>
</evidence>
<gene>
    <name evidence="3" type="ORF">AVDCRST_MAG93-4464</name>
</gene>
<dbReference type="SUPFAM" id="SSF48239">
    <property type="entry name" value="Terpenoid cyclases/Protein prenyltransferases"/>
    <property type="match status" value="1"/>
</dbReference>
<reference evidence="3" key="1">
    <citation type="submission" date="2020-02" db="EMBL/GenBank/DDBJ databases">
        <authorList>
            <person name="Meier V. D."/>
        </authorList>
    </citation>
    <scope>NUCLEOTIDE SEQUENCE</scope>
    <source>
        <strain evidence="3">AVDCRST_MAG93</strain>
    </source>
</reference>
<evidence type="ECO:0000259" key="2">
    <source>
        <dbReference type="SMART" id="SM01360"/>
    </source>
</evidence>
<dbReference type="EMBL" id="CADCTR010001500">
    <property type="protein sequence ID" value="CAA9298965.1"/>
    <property type="molecule type" value="Genomic_DNA"/>
</dbReference>
<dbReference type="PANTHER" id="PTHR40094">
    <property type="entry name" value="ALPHA-2-MACROGLOBULIN HOMOLOG"/>
    <property type="match status" value="1"/>
</dbReference>
<dbReference type="InterPro" id="IPR051802">
    <property type="entry name" value="YfhM-like"/>
</dbReference>
<dbReference type="InterPro" id="IPR001599">
    <property type="entry name" value="Macroglobln_a2"/>
</dbReference>
<dbReference type="Pfam" id="PF17962">
    <property type="entry name" value="bMG6"/>
    <property type="match status" value="1"/>
</dbReference>
<dbReference type="Gene3D" id="2.20.130.20">
    <property type="match status" value="1"/>
</dbReference>
<dbReference type="InterPro" id="IPR011625">
    <property type="entry name" value="A2M_N_BRD"/>
</dbReference>
<dbReference type="Gene3D" id="1.50.10.20">
    <property type="match status" value="1"/>
</dbReference>
<name>A0A6J4K8A9_9CHLR</name>
<dbReference type="GO" id="GO:0004866">
    <property type="term" value="F:endopeptidase inhibitor activity"/>
    <property type="evidence" value="ECO:0007669"/>
    <property type="project" value="InterPro"/>
</dbReference>
<sequence>FCWWQPLPPPTPILTGTGTTDAQGKIAIPIGANLRWNDGQPITTSVRLQIETTVSGKDNAVLSGRGEMIVHQAGVYSGLATASSVATAEQPVAVDLVAVDVKGTRRPDQQIVVSVERREWTNRFVADTNGGGSWESEERRTAVTQQTVTTNNRGEAVFQWTPDQGGSYQVRAETSDGARTSTSSIFVWVTGSDDIPWRQSNDDQLTLISDRTRYAPGDTARILIPSPFDSPTWALVTVERGGILKHEVLQLTSSSTVYTITIGAEHAPNIFVSVVLFTGPAGERRLADQKVGLLPLQVDPVPQTLKVTLQRDGNTAVLPGSAVRYAVSTSDAAGKPVAAELSLDLVDKAILSLLPREANVLKEAFYRKRDLGIGTASGLSASADRLLQTLLERLAAQPAADGRGAAGGMAAGGDAMAAAAPAMAAESAATGAADSSAAAPAGVEVRENFADTAFWKADVVTDATGRATVAITLPDNLTTWVLRGAAITADTRVGEATAEVIATKPLLIRPVTPRFLVVDDVVELAANVSNMTDQPLRTEVALSTQGLTVTTPLTLTVDIPARSERKVTWNANVADVTAADLLFSAMSGNYNDAAKPRLAAGPEGTLPVYRYAVPETTGTGGELTTAGARTEIVALPPSLDARRGEVTVRLEPSLAAGLRDGLEALEDELDGDTEHVVSAFLPNVLAVRAMQRLGISNPTLEQRLPDLVRRALERLATRQHADGGWGWWDEPESNPHTSAYVVLGLAHAKAAGFTVDNEMLRRGGDYLRSERAPITVTSAHNANLQAFLAYSLAQSDQDVGELASLGSFREKLSTYGRALLAMAIAHERADDPLIKTLLGDLQTNAILSATGAHWEEDAEDWWSMN</sequence>
<dbReference type="PANTHER" id="PTHR40094:SF1">
    <property type="entry name" value="UBIQUITIN DOMAIN-CONTAINING PROTEIN"/>
    <property type="match status" value="1"/>
</dbReference>
<dbReference type="SMART" id="SM01359">
    <property type="entry name" value="A2M_N_2"/>
    <property type="match status" value="1"/>
</dbReference>
<dbReference type="InterPro" id="IPR041462">
    <property type="entry name" value="Bact_A2M_MG6"/>
</dbReference>
<evidence type="ECO:0000313" key="3">
    <source>
        <dbReference type="EMBL" id="CAA9298965.1"/>
    </source>
</evidence>
<dbReference type="AlphaFoldDB" id="A0A6J4K8A9"/>
<feature type="domain" description="Alpha-2-macroglobulin" evidence="2">
    <location>
        <begin position="452"/>
        <end position="542"/>
    </location>
</feature>
<organism evidence="3">
    <name type="scientific">uncultured Chloroflexia bacterium</name>
    <dbReference type="NCBI Taxonomy" id="1672391"/>
    <lineage>
        <taxon>Bacteria</taxon>
        <taxon>Bacillati</taxon>
        <taxon>Chloroflexota</taxon>
        <taxon>Chloroflexia</taxon>
        <taxon>environmental samples</taxon>
    </lineage>
</organism>
<proteinExistence type="predicted"/>
<evidence type="ECO:0008006" key="4">
    <source>
        <dbReference type="Google" id="ProtNLM"/>
    </source>
</evidence>
<accession>A0A6J4K8A9</accession>
<dbReference type="InterPro" id="IPR008930">
    <property type="entry name" value="Terpenoid_cyclase/PrenylTrfase"/>
</dbReference>
<dbReference type="SMART" id="SM01360">
    <property type="entry name" value="A2M"/>
    <property type="match status" value="1"/>
</dbReference>
<feature type="non-terminal residue" evidence="3">
    <location>
        <position position="865"/>
    </location>
</feature>
<feature type="non-terminal residue" evidence="3">
    <location>
        <position position="1"/>
    </location>
</feature>
<feature type="domain" description="Alpha-2-macroglobulin bait region" evidence="1">
    <location>
        <begin position="205"/>
        <end position="353"/>
    </location>
</feature>
<dbReference type="Pfam" id="PF07703">
    <property type="entry name" value="A2M_BRD"/>
    <property type="match status" value="1"/>
</dbReference>